<evidence type="ECO:0000256" key="1">
    <source>
        <dbReference type="SAM" id="MobiDB-lite"/>
    </source>
</evidence>
<reference evidence="3 4" key="1">
    <citation type="journal article" date="2012" name="BMC Genomics">
        <title>Comparative genomic analysis and phylogenetic position of Theileria equi.</title>
        <authorList>
            <person name="Kappmeyer L.S."/>
            <person name="Thiagarajan M."/>
            <person name="Herndon D.R."/>
            <person name="Ramsay J.D."/>
            <person name="Caler E."/>
            <person name="Djikeng A."/>
            <person name="Gillespie J.J."/>
            <person name="Lau A.O."/>
            <person name="Roalson E.H."/>
            <person name="Silva J.C."/>
            <person name="Silva M.G."/>
            <person name="Suarez C.E."/>
            <person name="Ueti M.W."/>
            <person name="Nene V.M."/>
            <person name="Mealey R.H."/>
            <person name="Knowles D.P."/>
            <person name="Brayton K.A."/>
        </authorList>
    </citation>
    <scope>NUCLEOTIDE SEQUENCE [LARGE SCALE GENOMIC DNA]</scope>
    <source>
        <strain evidence="3 4">WA</strain>
    </source>
</reference>
<gene>
    <name evidence="3" type="ORF">BEWA_047000</name>
</gene>
<sequence length="395" mass="45363">MIGRIKILIVSTLLFTHTCHCGDEERVVERQPLPCDDADPPELPHAQPSGHNEQAEDSGFILDLSYPNSRIHRSFHYNSDDNHIRLIIPEDDARIRKVVSGQEEVWIPGRGEKFEYAKVFLKNRVPSLVFIVKSKNTATWKWYVKTGNKWKECGRTYNNEMYKLRIPVEKKEDFALEINDSQDTDKCRIFETKILGSPIKLYFPKPGYHVQEVKDTETTIWKASEGTDERCVSCNLFSEYGKPSFFLLKVREKNLLRLVYFEKENNGRWSYINSNQFNKRLSKIRTMHPTSGYLFEDIVANGKSESRVSDPNSAKNPITWLTGCIDAIRAGIPSPTSHRLLWNPPGFGGGYKVESADCEGEREAKSNQPVQGVTWKQVDDSHADSQDVEEKEKND</sequence>
<dbReference type="RefSeq" id="XP_004831688.1">
    <property type="nucleotide sequence ID" value="XM_004831631.1"/>
</dbReference>
<organism evidence="3 4">
    <name type="scientific">Theileria equi strain WA</name>
    <dbReference type="NCBI Taxonomy" id="1537102"/>
    <lineage>
        <taxon>Eukaryota</taxon>
        <taxon>Sar</taxon>
        <taxon>Alveolata</taxon>
        <taxon>Apicomplexa</taxon>
        <taxon>Aconoidasida</taxon>
        <taxon>Piroplasmida</taxon>
        <taxon>Theileriidae</taxon>
        <taxon>Theileria</taxon>
    </lineage>
</organism>
<feature type="region of interest" description="Disordered" evidence="1">
    <location>
        <begin position="358"/>
        <end position="395"/>
    </location>
</feature>
<feature type="region of interest" description="Disordered" evidence="1">
    <location>
        <begin position="32"/>
        <end position="54"/>
    </location>
</feature>
<name>L1L9R4_THEEQ</name>
<protein>
    <submittedName>
        <fullName evidence="3">Signal peptide containing protein</fullName>
    </submittedName>
</protein>
<evidence type="ECO:0000256" key="2">
    <source>
        <dbReference type="SAM" id="SignalP"/>
    </source>
</evidence>
<dbReference type="Proteomes" id="UP000031512">
    <property type="component" value="Unassembled WGS sequence"/>
</dbReference>
<dbReference type="EMBL" id="ACOU01000007">
    <property type="protein sequence ID" value="EKX72236.1"/>
    <property type="molecule type" value="Genomic_DNA"/>
</dbReference>
<dbReference type="AlphaFoldDB" id="L1L9R4"/>
<dbReference type="Pfam" id="PF04385">
    <property type="entry name" value="FAINT"/>
    <property type="match status" value="1"/>
</dbReference>
<dbReference type="VEuPathDB" id="PiroplasmaDB:BEWA_047000"/>
<dbReference type="InterPro" id="IPR007480">
    <property type="entry name" value="DUF529"/>
</dbReference>
<dbReference type="KEGG" id="beq:BEWA_047000"/>
<feature type="signal peptide" evidence="2">
    <location>
        <begin position="1"/>
        <end position="21"/>
    </location>
</feature>
<feature type="chain" id="PRO_5003952145" evidence="2">
    <location>
        <begin position="22"/>
        <end position="395"/>
    </location>
</feature>
<evidence type="ECO:0000313" key="4">
    <source>
        <dbReference type="Proteomes" id="UP000031512"/>
    </source>
</evidence>
<dbReference type="GeneID" id="15803971"/>
<comment type="caution">
    <text evidence="3">The sequence shown here is derived from an EMBL/GenBank/DDBJ whole genome shotgun (WGS) entry which is preliminary data.</text>
</comment>
<keyword evidence="4" id="KW-1185">Reference proteome</keyword>
<feature type="compositionally biased region" description="Basic and acidic residues" evidence="1">
    <location>
        <begin position="377"/>
        <end position="395"/>
    </location>
</feature>
<evidence type="ECO:0000313" key="3">
    <source>
        <dbReference type="EMBL" id="EKX72236.1"/>
    </source>
</evidence>
<accession>L1L9R4</accession>
<keyword evidence="2" id="KW-0732">Signal</keyword>
<proteinExistence type="predicted"/>